<evidence type="ECO:0000313" key="4">
    <source>
        <dbReference type="Proteomes" id="UP001501777"/>
    </source>
</evidence>
<gene>
    <name evidence="3" type="ORF">GCM10010276_89880</name>
</gene>
<dbReference type="Proteomes" id="UP001501777">
    <property type="component" value="Unassembled WGS sequence"/>
</dbReference>
<dbReference type="EMBL" id="BAAASG010000041">
    <property type="protein sequence ID" value="GAA2524425.1"/>
    <property type="molecule type" value="Genomic_DNA"/>
</dbReference>
<accession>A0ABN3NKV6</accession>
<keyword evidence="2" id="KW-0812">Transmembrane</keyword>
<name>A0ABN3NKV6_STRLO</name>
<feature type="transmembrane region" description="Helical" evidence="2">
    <location>
        <begin position="193"/>
        <end position="211"/>
    </location>
</feature>
<proteinExistence type="predicted"/>
<sequence length="261" mass="28251">MQPNSPINGQHHPLKDTTDVPEPPPADDTSKEPRFARLHAWWTAAWEEDGFLYRRWEDLFQARHAGWHQMANWIKAVLSVAGICAFIVLLDAAGDIVSTVMHHLSGTMIEPPGADTTSGLWGVIDNPIRSYIGQHSATLTVPGSAVYAFWQFTGLFGLIAGFAGNSGARILWTGWGLSSIAMVWAASPDGSRTLATGIAALMWAFASVAALRGLSLRPVINTPEPAAPQVNIYPAFHVPPQATPGHDDLADEPNNVHPLQR</sequence>
<dbReference type="RefSeq" id="WP_344407174.1">
    <property type="nucleotide sequence ID" value="NZ_BAAASG010000041.1"/>
</dbReference>
<evidence type="ECO:0000256" key="2">
    <source>
        <dbReference type="SAM" id="Phobius"/>
    </source>
</evidence>
<evidence type="ECO:0000256" key="1">
    <source>
        <dbReference type="SAM" id="MobiDB-lite"/>
    </source>
</evidence>
<comment type="caution">
    <text evidence="3">The sequence shown here is derived from an EMBL/GenBank/DDBJ whole genome shotgun (WGS) entry which is preliminary data.</text>
</comment>
<keyword evidence="2" id="KW-0472">Membrane</keyword>
<organism evidence="3 4">
    <name type="scientific">Streptomyces longisporus</name>
    <dbReference type="NCBI Taxonomy" id="1948"/>
    <lineage>
        <taxon>Bacteria</taxon>
        <taxon>Bacillati</taxon>
        <taxon>Actinomycetota</taxon>
        <taxon>Actinomycetes</taxon>
        <taxon>Kitasatosporales</taxon>
        <taxon>Streptomycetaceae</taxon>
        <taxon>Streptomyces</taxon>
    </lineage>
</organism>
<keyword evidence="4" id="KW-1185">Reference proteome</keyword>
<feature type="region of interest" description="Disordered" evidence="1">
    <location>
        <begin position="1"/>
        <end position="32"/>
    </location>
</feature>
<reference evidence="3 4" key="1">
    <citation type="journal article" date="2019" name="Int. J. Syst. Evol. Microbiol.">
        <title>The Global Catalogue of Microorganisms (GCM) 10K type strain sequencing project: providing services to taxonomists for standard genome sequencing and annotation.</title>
        <authorList>
            <consortium name="The Broad Institute Genomics Platform"/>
            <consortium name="The Broad Institute Genome Sequencing Center for Infectious Disease"/>
            <person name="Wu L."/>
            <person name="Ma J."/>
        </authorList>
    </citation>
    <scope>NUCLEOTIDE SEQUENCE [LARGE SCALE GENOMIC DNA]</scope>
    <source>
        <strain evidence="3 4">JCM 4395</strain>
    </source>
</reference>
<keyword evidence="2" id="KW-1133">Transmembrane helix</keyword>
<evidence type="ECO:0000313" key="3">
    <source>
        <dbReference type="EMBL" id="GAA2524425.1"/>
    </source>
</evidence>
<feature type="transmembrane region" description="Helical" evidence="2">
    <location>
        <begin position="73"/>
        <end position="94"/>
    </location>
</feature>
<protein>
    <submittedName>
        <fullName evidence="3">Uncharacterized protein</fullName>
    </submittedName>
</protein>
<feature type="transmembrane region" description="Helical" evidence="2">
    <location>
        <begin position="170"/>
        <end position="187"/>
    </location>
</feature>
<feature type="transmembrane region" description="Helical" evidence="2">
    <location>
        <begin position="145"/>
        <end position="163"/>
    </location>
</feature>